<accession>A0A8H8WZ63</accession>
<name>A0A8H8WZ63_9HYPH</name>
<reference evidence="3" key="1">
    <citation type="submission" date="2020-11" db="EMBL/GenBank/DDBJ databases">
        <title>Complete genome sequence of a novel pathogenic Methylobacterium strain isolated from rice in Vietnam.</title>
        <authorList>
            <person name="Lai K."/>
            <person name="Okazaki S."/>
            <person name="Higashi K."/>
            <person name="Mori H."/>
            <person name="Toyoda A."/>
            <person name="Kurokawa K."/>
        </authorList>
    </citation>
    <scope>NUCLEOTIDE SEQUENCE</scope>
    <source>
        <strain evidence="3">VL1</strain>
    </source>
</reference>
<evidence type="ECO:0000256" key="1">
    <source>
        <dbReference type="SAM" id="MobiDB-lite"/>
    </source>
</evidence>
<feature type="domain" description="Transposase IS4-like" evidence="2">
    <location>
        <begin position="17"/>
        <end position="161"/>
    </location>
</feature>
<dbReference type="GO" id="GO:0006313">
    <property type="term" value="P:DNA transposition"/>
    <property type="evidence" value="ECO:0007669"/>
    <property type="project" value="InterPro"/>
</dbReference>
<dbReference type="Proteomes" id="UP000663508">
    <property type="component" value="Chromosome"/>
</dbReference>
<protein>
    <recommendedName>
        <fullName evidence="2">Transposase IS4-like domain-containing protein</fullName>
    </recommendedName>
</protein>
<feature type="region of interest" description="Disordered" evidence="1">
    <location>
        <begin position="1"/>
        <end position="32"/>
    </location>
</feature>
<organism evidence="3 4">
    <name type="scientific">Methylobacterium indicum</name>
    <dbReference type="NCBI Taxonomy" id="1775910"/>
    <lineage>
        <taxon>Bacteria</taxon>
        <taxon>Pseudomonadati</taxon>
        <taxon>Pseudomonadota</taxon>
        <taxon>Alphaproteobacteria</taxon>
        <taxon>Hyphomicrobiales</taxon>
        <taxon>Methylobacteriaceae</taxon>
        <taxon>Methylobacterium</taxon>
    </lineage>
</organism>
<dbReference type="GO" id="GO:0004803">
    <property type="term" value="F:transposase activity"/>
    <property type="evidence" value="ECO:0007669"/>
    <property type="project" value="InterPro"/>
</dbReference>
<evidence type="ECO:0000259" key="2">
    <source>
        <dbReference type="Pfam" id="PF01609"/>
    </source>
</evidence>
<dbReference type="Pfam" id="PF01609">
    <property type="entry name" value="DDE_Tnp_1"/>
    <property type="match status" value="1"/>
</dbReference>
<dbReference type="NCBIfam" id="NF033580">
    <property type="entry name" value="transpos_IS5_3"/>
    <property type="match status" value="1"/>
</dbReference>
<dbReference type="PANTHER" id="PTHR30007">
    <property type="entry name" value="PHP DOMAIN PROTEIN"/>
    <property type="match status" value="1"/>
</dbReference>
<dbReference type="GO" id="GO:0003677">
    <property type="term" value="F:DNA binding"/>
    <property type="evidence" value="ECO:0007669"/>
    <property type="project" value="InterPro"/>
</dbReference>
<sequence>MAVPRRGAGPGAAGWGKNRAQPGTGRGKRGCKRSVLTDGRGVRLGLVIAGANVNDHLLLRETLAAIPVPRPDPSARDPQHLCLDKGYDYTGPRETAAEYGFELHLRRRGEEIVETRELGKRARRWVVERCHSWFNRFRALLIRWSKKPQNALALLHVAAAVIAWRHLLVG</sequence>
<dbReference type="InterPro" id="IPR002559">
    <property type="entry name" value="Transposase_11"/>
</dbReference>
<gene>
    <name evidence="3" type="ORF">mvi_57420</name>
</gene>
<evidence type="ECO:0000313" key="3">
    <source>
        <dbReference type="EMBL" id="BCM87281.1"/>
    </source>
</evidence>
<dbReference type="KEGG" id="mind:mvi_57420"/>
<proteinExistence type="predicted"/>
<dbReference type="EMBL" id="AP024145">
    <property type="protein sequence ID" value="BCM87281.1"/>
    <property type="molecule type" value="Genomic_DNA"/>
</dbReference>
<dbReference type="PANTHER" id="PTHR30007:SF0">
    <property type="entry name" value="TRANSPOSASE"/>
    <property type="match status" value="1"/>
</dbReference>
<dbReference type="AlphaFoldDB" id="A0A8H8WZ63"/>
<evidence type="ECO:0000313" key="4">
    <source>
        <dbReference type="Proteomes" id="UP000663508"/>
    </source>
</evidence>